<dbReference type="Proteomes" id="UP000800096">
    <property type="component" value="Unassembled WGS sequence"/>
</dbReference>
<dbReference type="InterPro" id="IPR016040">
    <property type="entry name" value="NAD(P)-bd_dom"/>
</dbReference>
<dbReference type="InterPro" id="IPR036291">
    <property type="entry name" value="NAD(P)-bd_dom_sf"/>
</dbReference>
<evidence type="ECO:0000259" key="1">
    <source>
        <dbReference type="Pfam" id="PF13460"/>
    </source>
</evidence>
<dbReference type="Pfam" id="PF13460">
    <property type="entry name" value="NAD_binding_10"/>
    <property type="match status" value="1"/>
</dbReference>
<protein>
    <recommendedName>
        <fullName evidence="1">NAD(P)-binding domain-containing protein</fullName>
    </recommendedName>
</protein>
<evidence type="ECO:0000313" key="3">
    <source>
        <dbReference type="Proteomes" id="UP000800096"/>
    </source>
</evidence>
<proteinExistence type="predicted"/>
<dbReference type="PANTHER" id="PTHR43162">
    <property type="match status" value="1"/>
</dbReference>
<sequence length="187" mass="19889">SPNKNVIIFGPTGAVGSAAAIEAHRRGANVWLAMRNISKPIPGLDSTPPGYTRIHADLSKPDTLSDAVKQSGATTAFVYVMFQSEDHMASSFAALKAAGITYAVLLSSYKVRGAASNKANETDFIARVHAQTELALAASGITYTSVRPAYFNTNVLWNADEIKRGEVGLLYPDVKFDFIAPADVGLV</sequence>
<dbReference type="InterPro" id="IPR051604">
    <property type="entry name" value="Ergot_Alk_Oxidoreductase"/>
</dbReference>
<reference evidence="2" key="1">
    <citation type="journal article" date="2020" name="Stud. Mycol.">
        <title>101 Dothideomycetes genomes: a test case for predicting lifestyles and emergence of pathogens.</title>
        <authorList>
            <person name="Haridas S."/>
            <person name="Albert R."/>
            <person name="Binder M."/>
            <person name="Bloem J."/>
            <person name="Labutti K."/>
            <person name="Salamov A."/>
            <person name="Andreopoulos B."/>
            <person name="Baker S."/>
            <person name="Barry K."/>
            <person name="Bills G."/>
            <person name="Bluhm B."/>
            <person name="Cannon C."/>
            <person name="Castanera R."/>
            <person name="Culley D."/>
            <person name="Daum C."/>
            <person name="Ezra D."/>
            <person name="Gonzalez J."/>
            <person name="Henrissat B."/>
            <person name="Kuo A."/>
            <person name="Liang C."/>
            <person name="Lipzen A."/>
            <person name="Lutzoni F."/>
            <person name="Magnuson J."/>
            <person name="Mondo S."/>
            <person name="Nolan M."/>
            <person name="Ohm R."/>
            <person name="Pangilinan J."/>
            <person name="Park H.-J."/>
            <person name="Ramirez L."/>
            <person name="Alfaro M."/>
            <person name="Sun H."/>
            <person name="Tritt A."/>
            <person name="Yoshinaga Y."/>
            <person name="Zwiers L.-H."/>
            <person name="Turgeon B."/>
            <person name="Goodwin S."/>
            <person name="Spatafora J."/>
            <person name="Crous P."/>
            <person name="Grigoriev I."/>
        </authorList>
    </citation>
    <scope>NUCLEOTIDE SEQUENCE</scope>
    <source>
        <strain evidence="2">HMLAC05119</strain>
    </source>
</reference>
<keyword evidence="3" id="KW-1185">Reference proteome</keyword>
<feature type="domain" description="NAD(P)-binding" evidence="1">
    <location>
        <begin position="10"/>
        <end position="153"/>
    </location>
</feature>
<name>A0A6A5QDB7_AMPQU</name>
<dbReference type="PANTHER" id="PTHR43162:SF1">
    <property type="entry name" value="PRESTALK A DIFFERENTIATION PROTEIN A"/>
    <property type="match status" value="1"/>
</dbReference>
<evidence type="ECO:0000313" key="2">
    <source>
        <dbReference type="EMBL" id="KAF1912850.1"/>
    </source>
</evidence>
<dbReference type="SUPFAM" id="SSF51735">
    <property type="entry name" value="NAD(P)-binding Rossmann-fold domains"/>
    <property type="match status" value="1"/>
</dbReference>
<feature type="non-terminal residue" evidence="2">
    <location>
        <position position="1"/>
    </location>
</feature>
<dbReference type="EMBL" id="ML979139">
    <property type="protein sequence ID" value="KAF1912850.1"/>
    <property type="molecule type" value="Genomic_DNA"/>
</dbReference>
<feature type="non-terminal residue" evidence="2">
    <location>
        <position position="187"/>
    </location>
</feature>
<dbReference type="AlphaFoldDB" id="A0A6A5QDB7"/>
<gene>
    <name evidence="2" type="ORF">BDU57DRAFT_406112</name>
</gene>
<organism evidence="2 3">
    <name type="scientific">Ampelomyces quisqualis</name>
    <name type="common">Powdery mildew agent</name>
    <dbReference type="NCBI Taxonomy" id="50730"/>
    <lineage>
        <taxon>Eukaryota</taxon>
        <taxon>Fungi</taxon>
        <taxon>Dikarya</taxon>
        <taxon>Ascomycota</taxon>
        <taxon>Pezizomycotina</taxon>
        <taxon>Dothideomycetes</taxon>
        <taxon>Pleosporomycetidae</taxon>
        <taxon>Pleosporales</taxon>
        <taxon>Pleosporineae</taxon>
        <taxon>Phaeosphaeriaceae</taxon>
        <taxon>Ampelomyces</taxon>
    </lineage>
</organism>
<accession>A0A6A5QDB7</accession>
<dbReference type="OrthoDB" id="419598at2759"/>
<dbReference type="Gene3D" id="3.40.50.720">
    <property type="entry name" value="NAD(P)-binding Rossmann-like Domain"/>
    <property type="match status" value="1"/>
</dbReference>